<keyword evidence="5" id="KW-0539">Nucleus</keyword>
<dbReference type="SUPFAM" id="SSF54171">
    <property type="entry name" value="DNA-binding domain"/>
    <property type="match status" value="1"/>
</dbReference>
<dbReference type="OrthoDB" id="10072024at2759"/>
<feature type="region of interest" description="Disordered" evidence="6">
    <location>
        <begin position="631"/>
        <end position="654"/>
    </location>
</feature>
<organism evidence="8 9">
    <name type="scientific">Dorcoceras hygrometricum</name>
    <dbReference type="NCBI Taxonomy" id="472368"/>
    <lineage>
        <taxon>Eukaryota</taxon>
        <taxon>Viridiplantae</taxon>
        <taxon>Streptophyta</taxon>
        <taxon>Embryophyta</taxon>
        <taxon>Tracheophyta</taxon>
        <taxon>Spermatophyta</taxon>
        <taxon>Magnoliopsida</taxon>
        <taxon>eudicotyledons</taxon>
        <taxon>Gunneridae</taxon>
        <taxon>Pentapetalae</taxon>
        <taxon>asterids</taxon>
        <taxon>lamiids</taxon>
        <taxon>Lamiales</taxon>
        <taxon>Gesneriaceae</taxon>
        <taxon>Didymocarpoideae</taxon>
        <taxon>Trichosporeae</taxon>
        <taxon>Loxocarpinae</taxon>
        <taxon>Dorcoceras</taxon>
    </lineage>
</organism>
<evidence type="ECO:0000256" key="6">
    <source>
        <dbReference type="SAM" id="MobiDB-lite"/>
    </source>
</evidence>
<keyword evidence="4" id="KW-0804">Transcription</keyword>
<dbReference type="PROSITE" id="PS50982">
    <property type="entry name" value="MBD"/>
    <property type="match status" value="1"/>
</dbReference>
<feature type="compositionally biased region" description="Polar residues" evidence="6">
    <location>
        <begin position="563"/>
        <end position="579"/>
    </location>
</feature>
<feature type="region of interest" description="Disordered" evidence="6">
    <location>
        <begin position="557"/>
        <end position="592"/>
    </location>
</feature>
<feature type="region of interest" description="Disordered" evidence="6">
    <location>
        <begin position="55"/>
        <end position="112"/>
    </location>
</feature>
<evidence type="ECO:0000256" key="3">
    <source>
        <dbReference type="ARBA" id="ARBA00023125"/>
    </source>
</evidence>
<feature type="compositionally biased region" description="Basic and acidic residues" evidence="6">
    <location>
        <begin position="639"/>
        <end position="653"/>
    </location>
</feature>
<keyword evidence="3" id="KW-0238">DNA-binding</keyword>
<evidence type="ECO:0000313" key="8">
    <source>
        <dbReference type="EMBL" id="KZV36267.1"/>
    </source>
</evidence>
<evidence type="ECO:0000313" key="9">
    <source>
        <dbReference type="Proteomes" id="UP000250235"/>
    </source>
</evidence>
<dbReference type="GO" id="GO:0003677">
    <property type="term" value="F:DNA binding"/>
    <property type="evidence" value="ECO:0007669"/>
    <property type="project" value="UniProtKB-KW"/>
</dbReference>
<keyword evidence="9" id="KW-1185">Reference proteome</keyword>
<dbReference type="PANTHER" id="PTHR34067">
    <property type="entry name" value="OS04G0193200 PROTEIN"/>
    <property type="match status" value="1"/>
</dbReference>
<evidence type="ECO:0000259" key="7">
    <source>
        <dbReference type="PROSITE" id="PS50982"/>
    </source>
</evidence>
<evidence type="ECO:0000256" key="5">
    <source>
        <dbReference type="ARBA" id="ARBA00023242"/>
    </source>
</evidence>
<dbReference type="Proteomes" id="UP000250235">
    <property type="component" value="Unassembled WGS sequence"/>
</dbReference>
<dbReference type="Gene3D" id="3.30.890.10">
    <property type="entry name" value="Methyl-cpg-binding Protein 2, Chain A"/>
    <property type="match status" value="2"/>
</dbReference>
<evidence type="ECO:0000256" key="2">
    <source>
        <dbReference type="ARBA" id="ARBA00023015"/>
    </source>
</evidence>
<proteinExistence type="predicted"/>
<protein>
    <recommendedName>
        <fullName evidence="7">MBD domain-containing protein</fullName>
    </recommendedName>
</protein>
<feature type="compositionally biased region" description="Polar residues" evidence="6">
    <location>
        <begin position="494"/>
        <end position="504"/>
    </location>
</feature>
<feature type="domain" description="MBD" evidence="7">
    <location>
        <begin position="120"/>
        <end position="192"/>
    </location>
</feature>
<feature type="region of interest" description="Disordered" evidence="6">
    <location>
        <begin position="217"/>
        <end position="285"/>
    </location>
</feature>
<dbReference type="InterPro" id="IPR038945">
    <property type="entry name" value="MBD13-like"/>
</dbReference>
<comment type="subcellular location">
    <subcellularLocation>
        <location evidence="1">Nucleus</location>
    </subcellularLocation>
</comment>
<gene>
    <name evidence="8" type="ORF">F511_14285</name>
</gene>
<dbReference type="InterPro" id="IPR001739">
    <property type="entry name" value="Methyl_CpG_DNA-bd"/>
</dbReference>
<accession>A0A2Z7BVI4</accession>
<feature type="region of interest" description="Disordered" evidence="6">
    <location>
        <begin position="311"/>
        <end position="342"/>
    </location>
</feature>
<name>A0A2Z7BVI4_9LAMI</name>
<dbReference type="EMBL" id="KV003914">
    <property type="protein sequence ID" value="KZV36267.1"/>
    <property type="molecule type" value="Genomic_DNA"/>
</dbReference>
<dbReference type="PANTHER" id="PTHR34067:SF20">
    <property type="entry name" value="OS08G0206700 PROTEIN"/>
    <property type="match status" value="1"/>
</dbReference>
<evidence type="ECO:0000256" key="4">
    <source>
        <dbReference type="ARBA" id="ARBA00023163"/>
    </source>
</evidence>
<dbReference type="GO" id="GO:0005634">
    <property type="term" value="C:nucleus"/>
    <property type="evidence" value="ECO:0007669"/>
    <property type="project" value="UniProtKB-SubCell"/>
</dbReference>
<dbReference type="Pfam" id="PF01429">
    <property type="entry name" value="MBD"/>
    <property type="match status" value="1"/>
</dbReference>
<dbReference type="AlphaFoldDB" id="A0A2Z7BVI4"/>
<feature type="region of interest" description="Disordered" evidence="6">
    <location>
        <begin position="490"/>
        <end position="509"/>
    </location>
</feature>
<keyword evidence="2" id="KW-0805">Transcription regulation</keyword>
<reference evidence="8 9" key="1">
    <citation type="journal article" date="2015" name="Proc. Natl. Acad. Sci. U.S.A.">
        <title>The resurrection genome of Boea hygrometrica: A blueprint for survival of dehydration.</title>
        <authorList>
            <person name="Xiao L."/>
            <person name="Yang G."/>
            <person name="Zhang L."/>
            <person name="Yang X."/>
            <person name="Zhao S."/>
            <person name="Ji Z."/>
            <person name="Zhou Q."/>
            <person name="Hu M."/>
            <person name="Wang Y."/>
            <person name="Chen M."/>
            <person name="Xu Y."/>
            <person name="Jin H."/>
            <person name="Xiao X."/>
            <person name="Hu G."/>
            <person name="Bao F."/>
            <person name="Hu Y."/>
            <person name="Wan P."/>
            <person name="Li L."/>
            <person name="Deng X."/>
            <person name="Kuang T."/>
            <person name="Xiang C."/>
            <person name="Zhu J.K."/>
            <person name="Oliver M.J."/>
            <person name="He Y."/>
        </authorList>
    </citation>
    <scope>NUCLEOTIDE SEQUENCE [LARGE SCALE GENOMIC DNA]</scope>
    <source>
        <strain evidence="9">cv. XS01</strain>
    </source>
</reference>
<evidence type="ECO:0000256" key="1">
    <source>
        <dbReference type="ARBA" id="ARBA00004123"/>
    </source>
</evidence>
<dbReference type="InterPro" id="IPR016177">
    <property type="entry name" value="DNA-bd_dom_sf"/>
</dbReference>
<sequence length="773" mass="85219">MVAGNSPEWLPPGFNERIKVKDGRKIKVYTDTSTGNKFYSKPAVIRHLGTVNQNDVATKEIKLEVEDESSSKTEISPQSQLEVEDEPSSKSEISPQRMPIASSGCNSEKKNKGKHSFNMVACESESADGIPPGWIVETRTSKSGNKIRNDRFYIDPNSCYIFSSKKDVIRYLENRDISSCATRPKKLETDDLQFIKNEIHSSSRYNKFSGNVETEQHLAPGESDSGVESSCAKTPEAPDAKISEPTQDNSAHSLEENESCENSNKVAEMKYVPEPTCENESRENSIKDAELKIDAELTEVMKVTDQVLPKRDSEIHQKLRSSGIEKQADDVPVNSTKSKKRKGLILPSRASKRLAGCKPEIQSDMMPSKQAFGVAAMRTPSSDVKTSWSSSVEAVAYNPSSCGDAPAKDVATLPIVVNETPVKIEPLKNVEKPQKEAIQVEKQADHSTRSQESQLCFGFGNSWPDPCLEFAFKTLTEEIPYEETLAYSGRLSHRSSIPSNQSNEFSKRSDSDVTGVFQSVIPAHPKPLKNTGSLDLSHDKSISFQACSGVSSQQSSSEARNMGCQNLPASETAKQTAKASVSLRKSKKREDLSLPSQTSEKLFWSGIATTLKFVGEKTLQQVEPSNKVDKPHLLNQAIPDHKPKQKDSARSEESELCNEFGSSWSDPCLDFAFKTLTGEIPIAETFALSGRFGNQSGVPYNQAKDPIKPSGSVVSTIFQTEIPCHSMQLKKNNVVHLLPGTNTSFPSYGGLSSQRSNLEARNMEYQTKFSLRK</sequence>
<feature type="compositionally biased region" description="Polar residues" evidence="6">
    <location>
        <begin position="72"/>
        <end position="81"/>
    </location>
</feature>